<dbReference type="PROSITE" id="PS50045">
    <property type="entry name" value="SIGMA54_INTERACT_4"/>
    <property type="match status" value="1"/>
</dbReference>
<keyword evidence="6 15" id="KW-0547">Nucleotide-binding</keyword>
<keyword evidence="11 15" id="KW-0010">Activator</keyword>
<keyword evidence="4 15" id="KW-0678">Repressor</keyword>
<evidence type="ECO:0000259" key="16">
    <source>
        <dbReference type="PROSITE" id="PS50045"/>
    </source>
</evidence>
<comment type="subcellular location">
    <subcellularLocation>
        <location evidence="1 15">Cytoplasm</location>
    </subcellularLocation>
</comment>
<dbReference type="GO" id="GO:0006808">
    <property type="term" value="P:regulation of nitrogen utilization"/>
    <property type="evidence" value="ECO:0007669"/>
    <property type="project" value="UniProtKB-UniRule"/>
</dbReference>
<dbReference type="InterPro" id="IPR009057">
    <property type="entry name" value="Homeodomain-like_sf"/>
</dbReference>
<dbReference type="PROSITE" id="PS00675">
    <property type="entry name" value="SIGMA54_INTERACT_1"/>
    <property type="match status" value="1"/>
</dbReference>
<dbReference type="InterPro" id="IPR025944">
    <property type="entry name" value="Sigma_54_int_dom_CS"/>
</dbReference>
<dbReference type="AlphaFoldDB" id="A0AAU8MWL0"/>
<organism evidence="18">
    <name type="scientific">Lysobacter firmicutimachus</name>
    <dbReference type="NCBI Taxonomy" id="1792846"/>
    <lineage>
        <taxon>Bacteria</taxon>
        <taxon>Pseudomonadati</taxon>
        <taxon>Pseudomonadota</taxon>
        <taxon>Gammaproteobacteria</taxon>
        <taxon>Lysobacterales</taxon>
        <taxon>Lysobacteraceae</taxon>
        <taxon>Lysobacter</taxon>
    </lineage>
</organism>
<dbReference type="Pfam" id="PF00072">
    <property type="entry name" value="Response_reg"/>
    <property type="match status" value="1"/>
</dbReference>
<comment type="function">
    <text evidence="15">Member of the two-component regulatory system NtrB/NtrC, which controls expression of the nitrogen-regulated (ntr) genes in response to nitrogen limitation. Phosphorylated NtrC binds directly to DNA and stimulates the formation of open promoter-sigma54-RNA polymerase complexes.</text>
</comment>
<sequence>MSAARIWVVDDDRSVRFVLATALRAAGYRVDEFGNAADALDALDARGAPELLFTDVRMPGDGGLVLLEKLKARAPALPVVVMSAYTDVASTAGAFRGGAQEFLSKPFDLDEAVALAARTLAANGAPEPAPAAAEEAPADTLIGDTPAMLNLFRAIGRLAQAPLSVLITGETGTGKELVARALHRESPRSARPFVALNTAAIPAELLESELFGHEAGAFTGAQRRHIGRFEQADGGSLFLDEIGDMPLPLQTRLLRVLAEGEFFRVGGRELIRVDVRVIAATHQDLENLVAQGRFRADLLHRLDVVRLRLPPLRERRADVPQLAERFLAAAAARFAAPIKRLSKPALERLLAHDWPGNVRELENVCWRLAALAPGETLTRADLDEVLDVAEAPTAGATEWELQLSAWVRAQLAEGRANLHAEARERFDHALLEAALEHTGGRRTEAAARLGLGRNTLTRKLGPGRRGA</sequence>
<dbReference type="GO" id="GO:0005524">
    <property type="term" value="F:ATP binding"/>
    <property type="evidence" value="ECO:0007669"/>
    <property type="project" value="UniProtKB-KW"/>
</dbReference>
<evidence type="ECO:0000313" key="18">
    <source>
        <dbReference type="EMBL" id="XCO76100.1"/>
    </source>
</evidence>
<evidence type="ECO:0000256" key="4">
    <source>
        <dbReference type="ARBA" id="ARBA00022491"/>
    </source>
</evidence>
<protein>
    <recommendedName>
        <fullName evidence="2 15">DNA-binding transcriptional regulator NtrC</fullName>
    </recommendedName>
    <alternativeName>
        <fullName evidence="15">Nitrogen regulation protein NR(I)</fullName>
    </alternativeName>
</protein>
<proteinExistence type="predicted"/>
<evidence type="ECO:0000256" key="6">
    <source>
        <dbReference type="ARBA" id="ARBA00022741"/>
    </source>
</evidence>
<dbReference type="SUPFAM" id="SSF52172">
    <property type="entry name" value="CheY-like"/>
    <property type="match status" value="1"/>
</dbReference>
<dbReference type="GO" id="GO:0005737">
    <property type="term" value="C:cytoplasm"/>
    <property type="evidence" value="ECO:0007669"/>
    <property type="project" value="UniProtKB-SubCell"/>
</dbReference>
<name>A0AAU8MWL0_9GAMM</name>
<keyword evidence="3 15" id="KW-0963">Cytoplasm</keyword>
<evidence type="ECO:0000256" key="5">
    <source>
        <dbReference type="ARBA" id="ARBA00022553"/>
    </source>
</evidence>
<evidence type="ECO:0000256" key="7">
    <source>
        <dbReference type="ARBA" id="ARBA00022840"/>
    </source>
</evidence>
<dbReference type="Pfam" id="PF25601">
    <property type="entry name" value="AAA_lid_14"/>
    <property type="match status" value="1"/>
</dbReference>
<dbReference type="SUPFAM" id="SSF52540">
    <property type="entry name" value="P-loop containing nucleoside triphosphate hydrolases"/>
    <property type="match status" value="1"/>
</dbReference>
<dbReference type="GO" id="GO:0006355">
    <property type="term" value="P:regulation of DNA-templated transcription"/>
    <property type="evidence" value="ECO:0007669"/>
    <property type="project" value="InterPro"/>
</dbReference>
<keyword evidence="10 15" id="KW-0238">DNA-binding</keyword>
<keyword evidence="13 15" id="KW-0535">Nitrogen fixation</keyword>
<dbReference type="InterPro" id="IPR058031">
    <property type="entry name" value="AAA_lid_NorR"/>
</dbReference>
<keyword evidence="9 15" id="KW-0805">Transcription regulation</keyword>
<dbReference type="NCBIfam" id="TIGR01818">
    <property type="entry name" value="ntrC"/>
    <property type="match status" value="1"/>
</dbReference>
<dbReference type="InterPro" id="IPR002197">
    <property type="entry name" value="HTH_Fis"/>
</dbReference>
<dbReference type="InterPro" id="IPR001789">
    <property type="entry name" value="Sig_transdc_resp-reg_receiver"/>
</dbReference>
<dbReference type="Gene3D" id="1.10.8.60">
    <property type="match status" value="1"/>
</dbReference>
<dbReference type="RefSeq" id="WP_363799493.1">
    <property type="nucleotide sequence ID" value="NZ_CP159925.1"/>
</dbReference>
<reference evidence="18" key="1">
    <citation type="submission" date="2024-06" db="EMBL/GenBank/DDBJ databases">
        <authorList>
            <person name="Li S."/>
        </authorList>
    </citation>
    <scope>NUCLEOTIDE SEQUENCE</scope>
    <source>
        <strain evidence="18">SR10</strain>
    </source>
</reference>
<dbReference type="InterPro" id="IPR011006">
    <property type="entry name" value="CheY-like_superfamily"/>
</dbReference>
<dbReference type="InterPro" id="IPR010114">
    <property type="entry name" value="Transcript_reg_NtrC"/>
</dbReference>
<dbReference type="GO" id="GO:0000156">
    <property type="term" value="F:phosphorelay response regulator activity"/>
    <property type="evidence" value="ECO:0007669"/>
    <property type="project" value="UniProtKB-UniRule"/>
</dbReference>
<keyword evidence="12 15" id="KW-0804">Transcription</keyword>
<dbReference type="Gene3D" id="3.40.50.300">
    <property type="entry name" value="P-loop containing nucleotide triphosphate hydrolases"/>
    <property type="match status" value="1"/>
</dbReference>
<feature type="domain" description="Sigma-54 factor interaction" evidence="16">
    <location>
        <begin position="141"/>
        <end position="370"/>
    </location>
</feature>
<dbReference type="Gene3D" id="3.40.50.2300">
    <property type="match status" value="1"/>
</dbReference>
<gene>
    <name evidence="15 18" type="primary">ntrC</name>
    <name evidence="18" type="ORF">ABU614_04745</name>
</gene>
<evidence type="ECO:0000256" key="11">
    <source>
        <dbReference type="ARBA" id="ARBA00023159"/>
    </source>
</evidence>
<dbReference type="InterPro" id="IPR002078">
    <property type="entry name" value="Sigma_54_int"/>
</dbReference>
<evidence type="ECO:0000256" key="8">
    <source>
        <dbReference type="ARBA" id="ARBA00023012"/>
    </source>
</evidence>
<evidence type="ECO:0000259" key="17">
    <source>
        <dbReference type="PROSITE" id="PS50110"/>
    </source>
</evidence>
<dbReference type="InterPro" id="IPR025662">
    <property type="entry name" value="Sigma_54_int_dom_ATP-bd_1"/>
</dbReference>
<evidence type="ECO:0000256" key="9">
    <source>
        <dbReference type="ARBA" id="ARBA00023015"/>
    </source>
</evidence>
<dbReference type="PROSITE" id="PS50110">
    <property type="entry name" value="RESPONSE_REGULATORY"/>
    <property type="match status" value="1"/>
</dbReference>
<keyword evidence="8 15" id="KW-0902">Two-component regulatory system</keyword>
<dbReference type="SMART" id="SM00448">
    <property type="entry name" value="REC"/>
    <property type="match status" value="1"/>
</dbReference>
<evidence type="ECO:0000256" key="10">
    <source>
        <dbReference type="ARBA" id="ARBA00023125"/>
    </source>
</evidence>
<evidence type="ECO:0000256" key="14">
    <source>
        <dbReference type="PROSITE-ProRule" id="PRU00169"/>
    </source>
</evidence>
<dbReference type="GO" id="GO:0043565">
    <property type="term" value="F:sequence-specific DNA binding"/>
    <property type="evidence" value="ECO:0007669"/>
    <property type="project" value="InterPro"/>
</dbReference>
<dbReference type="Pfam" id="PF00158">
    <property type="entry name" value="Sigma54_activat"/>
    <property type="match status" value="1"/>
</dbReference>
<dbReference type="SUPFAM" id="SSF46689">
    <property type="entry name" value="Homeodomain-like"/>
    <property type="match status" value="1"/>
</dbReference>
<dbReference type="PANTHER" id="PTHR32071:SF95">
    <property type="entry name" value="DNA-BINDING TRANSCRIPTIONAL REGULATOR NTRC"/>
    <property type="match status" value="1"/>
</dbReference>
<dbReference type="InterPro" id="IPR003593">
    <property type="entry name" value="AAA+_ATPase"/>
</dbReference>
<evidence type="ECO:0000256" key="15">
    <source>
        <dbReference type="RuleBase" id="RU365013"/>
    </source>
</evidence>
<keyword evidence="5 14" id="KW-0597">Phosphoprotein</keyword>
<dbReference type="PANTHER" id="PTHR32071">
    <property type="entry name" value="TRANSCRIPTIONAL REGULATORY PROTEIN"/>
    <property type="match status" value="1"/>
</dbReference>
<feature type="modified residue" description="4-aspartylphosphate" evidence="14">
    <location>
        <position position="55"/>
    </location>
</feature>
<keyword evidence="7 15" id="KW-0067">ATP-binding</keyword>
<dbReference type="FunFam" id="3.40.50.300:FF:000006">
    <property type="entry name" value="DNA-binding transcriptional regulator NtrC"/>
    <property type="match status" value="1"/>
</dbReference>
<evidence type="ECO:0000256" key="12">
    <source>
        <dbReference type="ARBA" id="ARBA00023163"/>
    </source>
</evidence>
<dbReference type="Pfam" id="PF02954">
    <property type="entry name" value="HTH_8"/>
    <property type="match status" value="1"/>
</dbReference>
<evidence type="ECO:0000256" key="13">
    <source>
        <dbReference type="ARBA" id="ARBA00023231"/>
    </source>
</evidence>
<dbReference type="PROSITE" id="PS00688">
    <property type="entry name" value="SIGMA54_INTERACT_3"/>
    <property type="match status" value="1"/>
</dbReference>
<dbReference type="SMART" id="SM00382">
    <property type="entry name" value="AAA"/>
    <property type="match status" value="1"/>
</dbReference>
<evidence type="ECO:0000256" key="2">
    <source>
        <dbReference type="ARBA" id="ARBA00019059"/>
    </source>
</evidence>
<dbReference type="InterPro" id="IPR027417">
    <property type="entry name" value="P-loop_NTPase"/>
</dbReference>
<dbReference type="Gene3D" id="1.10.10.60">
    <property type="entry name" value="Homeodomain-like"/>
    <property type="match status" value="1"/>
</dbReference>
<dbReference type="CDD" id="cd00009">
    <property type="entry name" value="AAA"/>
    <property type="match status" value="1"/>
</dbReference>
<evidence type="ECO:0000256" key="1">
    <source>
        <dbReference type="ARBA" id="ARBA00004496"/>
    </source>
</evidence>
<dbReference type="PROSITE" id="PS00676">
    <property type="entry name" value="SIGMA54_INTERACT_2"/>
    <property type="match status" value="1"/>
</dbReference>
<accession>A0AAU8MWL0</accession>
<dbReference type="FunFam" id="3.40.50.2300:FF:000018">
    <property type="entry name" value="DNA-binding transcriptional regulator NtrC"/>
    <property type="match status" value="1"/>
</dbReference>
<dbReference type="PRINTS" id="PR01590">
    <property type="entry name" value="HTHFIS"/>
</dbReference>
<dbReference type="InterPro" id="IPR025943">
    <property type="entry name" value="Sigma_54_int_dom_ATP-bd_2"/>
</dbReference>
<evidence type="ECO:0000256" key="3">
    <source>
        <dbReference type="ARBA" id="ARBA00022490"/>
    </source>
</evidence>
<dbReference type="EMBL" id="CP159925">
    <property type="protein sequence ID" value="XCO76100.1"/>
    <property type="molecule type" value="Genomic_DNA"/>
</dbReference>
<feature type="domain" description="Response regulatory" evidence="17">
    <location>
        <begin position="5"/>
        <end position="120"/>
    </location>
</feature>